<accession>A0ACD3ADY2</accession>
<evidence type="ECO:0000313" key="2">
    <source>
        <dbReference type="Proteomes" id="UP000308600"/>
    </source>
</evidence>
<keyword evidence="2" id="KW-1185">Reference proteome</keyword>
<evidence type="ECO:0000313" key="1">
    <source>
        <dbReference type="EMBL" id="TFK63855.1"/>
    </source>
</evidence>
<name>A0ACD3ADY2_9AGAR</name>
<organism evidence="1 2">
    <name type="scientific">Pluteus cervinus</name>
    <dbReference type="NCBI Taxonomy" id="181527"/>
    <lineage>
        <taxon>Eukaryota</taxon>
        <taxon>Fungi</taxon>
        <taxon>Dikarya</taxon>
        <taxon>Basidiomycota</taxon>
        <taxon>Agaricomycotina</taxon>
        <taxon>Agaricomycetes</taxon>
        <taxon>Agaricomycetidae</taxon>
        <taxon>Agaricales</taxon>
        <taxon>Pluteineae</taxon>
        <taxon>Pluteaceae</taxon>
        <taxon>Pluteus</taxon>
    </lineage>
</organism>
<sequence length="97" mass="10677">MPSIKPWKSGAPLKNPIANSSGQSCWEQCYKRVKEYDEDMCKVLKDEIDKLLIFAGLFSAAVTAFVVESYQWLDGPSDPTPVLLAQLIAIQLNGTSA</sequence>
<dbReference type="Proteomes" id="UP000308600">
    <property type="component" value="Unassembled WGS sequence"/>
</dbReference>
<gene>
    <name evidence="1" type="ORF">BDN72DRAFT_299399</name>
</gene>
<protein>
    <submittedName>
        <fullName evidence="1">Uncharacterized protein</fullName>
    </submittedName>
</protein>
<dbReference type="EMBL" id="ML208501">
    <property type="protein sequence ID" value="TFK63855.1"/>
    <property type="molecule type" value="Genomic_DNA"/>
</dbReference>
<proteinExistence type="predicted"/>
<reference evidence="1 2" key="1">
    <citation type="journal article" date="2019" name="Nat. Ecol. Evol.">
        <title>Megaphylogeny resolves global patterns of mushroom evolution.</title>
        <authorList>
            <person name="Varga T."/>
            <person name="Krizsan K."/>
            <person name="Foldi C."/>
            <person name="Dima B."/>
            <person name="Sanchez-Garcia M."/>
            <person name="Sanchez-Ramirez S."/>
            <person name="Szollosi G.J."/>
            <person name="Szarkandi J.G."/>
            <person name="Papp V."/>
            <person name="Albert L."/>
            <person name="Andreopoulos W."/>
            <person name="Angelini C."/>
            <person name="Antonin V."/>
            <person name="Barry K.W."/>
            <person name="Bougher N.L."/>
            <person name="Buchanan P."/>
            <person name="Buyck B."/>
            <person name="Bense V."/>
            <person name="Catcheside P."/>
            <person name="Chovatia M."/>
            <person name="Cooper J."/>
            <person name="Damon W."/>
            <person name="Desjardin D."/>
            <person name="Finy P."/>
            <person name="Geml J."/>
            <person name="Haridas S."/>
            <person name="Hughes K."/>
            <person name="Justo A."/>
            <person name="Karasinski D."/>
            <person name="Kautmanova I."/>
            <person name="Kiss B."/>
            <person name="Kocsube S."/>
            <person name="Kotiranta H."/>
            <person name="LaButti K.M."/>
            <person name="Lechner B.E."/>
            <person name="Liimatainen K."/>
            <person name="Lipzen A."/>
            <person name="Lukacs Z."/>
            <person name="Mihaltcheva S."/>
            <person name="Morgado L.N."/>
            <person name="Niskanen T."/>
            <person name="Noordeloos M.E."/>
            <person name="Ohm R.A."/>
            <person name="Ortiz-Santana B."/>
            <person name="Ovrebo C."/>
            <person name="Racz N."/>
            <person name="Riley R."/>
            <person name="Savchenko A."/>
            <person name="Shiryaev A."/>
            <person name="Soop K."/>
            <person name="Spirin V."/>
            <person name="Szebenyi C."/>
            <person name="Tomsovsky M."/>
            <person name="Tulloss R.E."/>
            <person name="Uehling J."/>
            <person name="Grigoriev I.V."/>
            <person name="Vagvolgyi C."/>
            <person name="Papp T."/>
            <person name="Martin F.M."/>
            <person name="Miettinen O."/>
            <person name="Hibbett D.S."/>
            <person name="Nagy L.G."/>
        </authorList>
    </citation>
    <scope>NUCLEOTIDE SEQUENCE [LARGE SCALE GENOMIC DNA]</scope>
    <source>
        <strain evidence="1 2">NL-1719</strain>
    </source>
</reference>